<dbReference type="Pfam" id="PF00583">
    <property type="entry name" value="Acetyltransf_1"/>
    <property type="match status" value="1"/>
</dbReference>
<keyword evidence="2" id="KW-0012">Acyltransferase</keyword>
<dbReference type="OrthoDB" id="5459937at2"/>
<dbReference type="HOGENOM" id="CLU_013985_21_3_6"/>
<evidence type="ECO:0000256" key="1">
    <source>
        <dbReference type="ARBA" id="ARBA00022679"/>
    </source>
</evidence>
<evidence type="ECO:0000313" key="4">
    <source>
        <dbReference type="EMBL" id="ABC32230.1"/>
    </source>
</evidence>
<sequence>MKLNELVVRAATAADTPDLSRIFFESRKETFYWIEADMFSIHDFLGSVRDEEVYVADHEGVAVGFVSVWKPESFIHNLYVDKPYKNRGVGTALLEFCRRRYAPPLQLKVAAKNEQAVAFYRHRGWCEIERGVDLPTGEYLLMHLTTA</sequence>
<dbReference type="GO" id="GO:0016747">
    <property type="term" value="F:acyltransferase activity, transferring groups other than amino-acyl groups"/>
    <property type="evidence" value="ECO:0007669"/>
    <property type="project" value="InterPro"/>
</dbReference>
<dbReference type="InterPro" id="IPR016181">
    <property type="entry name" value="Acyl_CoA_acyltransferase"/>
</dbReference>
<proteinExistence type="predicted"/>
<protein>
    <submittedName>
        <fullName evidence="4">Histone acetyltransferase HPA2/related acetyltransferase</fullName>
    </submittedName>
</protein>
<dbReference type="Proteomes" id="UP000000238">
    <property type="component" value="Chromosome"/>
</dbReference>
<dbReference type="eggNOG" id="COG0456">
    <property type="taxonomic scope" value="Bacteria"/>
</dbReference>
<feature type="domain" description="N-acetyltransferase" evidence="3">
    <location>
        <begin position="6"/>
        <end position="147"/>
    </location>
</feature>
<gene>
    <name evidence="4" type="ordered locus">HCH_05570</name>
</gene>
<keyword evidence="5" id="KW-1185">Reference proteome</keyword>
<dbReference type="EMBL" id="CP000155">
    <property type="protein sequence ID" value="ABC32230.1"/>
    <property type="molecule type" value="Genomic_DNA"/>
</dbReference>
<dbReference type="STRING" id="349521.HCH_05570"/>
<dbReference type="InterPro" id="IPR000182">
    <property type="entry name" value="GNAT_dom"/>
</dbReference>
<evidence type="ECO:0000313" key="5">
    <source>
        <dbReference type="Proteomes" id="UP000000238"/>
    </source>
</evidence>
<organism evidence="4 5">
    <name type="scientific">Hahella chejuensis (strain KCTC 2396)</name>
    <dbReference type="NCBI Taxonomy" id="349521"/>
    <lineage>
        <taxon>Bacteria</taxon>
        <taxon>Pseudomonadati</taxon>
        <taxon>Pseudomonadota</taxon>
        <taxon>Gammaproteobacteria</taxon>
        <taxon>Oceanospirillales</taxon>
        <taxon>Hahellaceae</taxon>
        <taxon>Hahella</taxon>
    </lineage>
</organism>
<evidence type="ECO:0000259" key="3">
    <source>
        <dbReference type="PROSITE" id="PS51186"/>
    </source>
</evidence>
<dbReference type="KEGG" id="hch:HCH_05570"/>
<evidence type="ECO:0000256" key="2">
    <source>
        <dbReference type="ARBA" id="ARBA00023315"/>
    </source>
</evidence>
<dbReference type="PANTHER" id="PTHR43800:SF1">
    <property type="entry name" value="PEPTIDYL-LYSINE N-ACETYLTRANSFERASE YJAB"/>
    <property type="match status" value="1"/>
</dbReference>
<keyword evidence="1 4" id="KW-0808">Transferase</keyword>
<dbReference type="RefSeq" id="WP_011399293.1">
    <property type="nucleotide sequence ID" value="NC_007645.1"/>
</dbReference>
<dbReference type="PANTHER" id="PTHR43800">
    <property type="entry name" value="PEPTIDYL-LYSINE N-ACETYLTRANSFERASE YJAB"/>
    <property type="match status" value="1"/>
</dbReference>
<name>Q2SAU4_HAHCH</name>
<dbReference type="AlphaFoldDB" id="Q2SAU4"/>
<dbReference type="PROSITE" id="PS51186">
    <property type="entry name" value="GNAT"/>
    <property type="match status" value="1"/>
</dbReference>
<reference evidence="4 5" key="1">
    <citation type="journal article" date="2005" name="Nucleic Acids Res.">
        <title>Genomic blueprint of Hahella chejuensis, a marine microbe producing an algicidal agent.</title>
        <authorList>
            <person name="Jeong H."/>
            <person name="Yim J.H."/>
            <person name="Lee C."/>
            <person name="Choi S.-H."/>
            <person name="Park Y.K."/>
            <person name="Yoon S.H."/>
            <person name="Hur C.-G."/>
            <person name="Kang H.-Y."/>
            <person name="Kim D."/>
            <person name="Lee H.H."/>
            <person name="Park K.H."/>
            <person name="Park S.-H."/>
            <person name="Park H.-S."/>
            <person name="Lee H.K."/>
            <person name="Oh T.K."/>
            <person name="Kim J.F."/>
        </authorList>
    </citation>
    <scope>NUCLEOTIDE SEQUENCE [LARGE SCALE GENOMIC DNA]</scope>
    <source>
        <strain evidence="4 5">KCTC 2396</strain>
    </source>
</reference>
<dbReference type="SUPFAM" id="SSF55729">
    <property type="entry name" value="Acyl-CoA N-acyltransferases (Nat)"/>
    <property type="match status" value="1"/>
</dbReference>
<dbReference type="Gene3D" id="3.40.630.30">
    <property type="match status" value="1"/>
</dbReference>
<dbReference type="CDD" id="cd04301">
    <property type="entry name" value="NAT_SF"/>
    <property type="match status" value="1"/>
</dbReference>
<accession>Q2SAU4</accession>